<dbReference type="Proteomes" id="UP001211005">
    <property type="component" value="Chromosome"/>
</dbReference>
<dbReference type="EMBL" id="CP114767">
    <property type="protein sequence ID" value="WBA42078.1"/>
    <property type="molecule type" value="Genomic_DNA"/>
</dbReference>
<sequence length="235" mass="27276">MPDLSDIMYWLRVLYLVCQASILIPVMAGLLWRRRLPRSLRILVSCCLMWLVLMSFGEYASWAWGNNNGVYQLVDTLEPWFIGAAYYHTLRLPWRRYFPLVGVTFTVLALFDYFVLSGLWQAITQTLIFNDYYATLLRYILMIGLVLLYFEQCLTELRRISLWQDAMFVVSVGFLLFYTSTLMLFLTKHLILGPERRLAFAGLGVINLVLHLLLTRAFWLGRQPLPATAAAATPR</sequence>
<keyword evidence="3" id="KW-1185">Reference proteome</keyword>
<evidence type="ECO:0000256" key="1">
    <source>
        <dbReference type="SAM" id="Phobius"/>
    </source>
</evidence>
<reference evidence="2 3" key="1">
    <citation type="submission" date="2022-12" db="EMBL/GenBank/DDBJ databases">
        <title>Hymenobacter canadensis sp. nov. isolated from lake water of the Cambridge Bay, Canada.</title>
        <authorList>
            <person name="Kim W.H."/>
            <person name="Lee Y.M."/>
        </authorList>
    </citation>
    <scope>NUCLEOTIDE SEQUENCE [LARGE SCALE GENOMIC DNA]</scope>
    <source>
        <strain evidence="2 3">PAMC 29467</strain>
    </source>
</reference>
<evidence type="ECO:0000313" key="2">
    <source>
        <dbReference type="EMBL" id="WBA42078.1"/>
    </source>
</evidence>
<feature type="transmembrane region" description="Helical" evidence="1">
    <location>
        <begin position="132"/>
        <end position="150"/>
    </location>
</feature>
<evidence type="ECO:0008006" key="4">
    <source>
        <dbReference type="Google" id="ProtNLM"/>
    </source>
</evidence>
<keyword evidence="1" id="KW-0472">Membrane</keyword>
<organism evidence="2 3">
    <name type="scientific">Hymenobacter canadensis</name>
    <dbReference type="NCBI Taxonomy" id="2999067"/>
    <lineage>
        <taxon>Bacteria</taxon>
        <taxon>Pseudomonadati</taxon>
        <taxon>Bacteroidota</taxon>
        <taxon>Cytophagia</taxon>
        <taxon>Cytophagales</taxon>
        <taxon>Hymenobacteraceae</taxon>
        <taxon>Hymenobacter</taxon>
    </lineage>
</organism>
<feature type="transmembrane region" description="Helical" evidence="1">
    <location>
        <begin position="97"/>
        <end position="120"/>
    </location>
</feature>
<feature type="transmembrane region" description="Helical" evidence="1">
    <location>
        <begin position="39"/>
        <end position="57"/>
    </location>
</feature>
<evidence type="ECO:0000313" key="3">
    <source>
        <dbReference type="Proteomes" id="UP001211005"/>
    </source>
</evidence>
<name>A0ABY7LNS4_9BACT</name>
<gene>
    <name evidence="2" type="ORF">O3303_00635</name>
</gene>
<feature type="transmembrane region" description="Helical" evidence="1">
    <location>
        <begin position="12"/>
        <end position="32"/>
    </location>
</feature>
<proteinExistence type="predicted"/>
<keyword evidence="1" id="KW-0812">Transmembrane</keyword>
<protein>
    <recommendedName>
        <fullName evidence="4">Histidine kinase N-terminal 7TM region domain-containing protein</fullName>
    </recommendedName>
</protein>
<feature type="transmembrane region" description="Helical" evidence="1">
    <location>
        <begin position="162"/>
        <end position="186"/>
    </location>
</feature>
<dbReference type="RefSeq" id="WP_269560136.1">
    <property type="nucleotide sequence ID" value="NZ_CP114767.1"/>
</dbReference>
<feature type="transmembrane region" description="Helical" evidence="1">
    <location>
        <begin position="198"/>
        <end position="219"/>
    </location>
</feature>
<accession>A0ABY7LNS4</accession>
<keyword evidence="1" id="KW-1133">Transmembrane helix</keyword>